<keyword evidence="7 9" id="KW-0472">Membrane</keyword>
<protein>
    <recommendedName>
        <fullName evidence="8">Autoinducer 2 import system permease protein LsrD</fullName>
    </recommendedName>
</protein>
<dbReference type="PANTHER" id="PTHR32196:SF71">
    <property type="entry name" value="AUTOINDUCER 2 IMPORT SYSTEM PERMEASE PROTEIN LSRD"/>
    <property type="match status" value="1"/>
</dbReference>
<dbReference type="GO" id="GO:0022857">
    <property type="term" value="F:transmembrane transporter activity"/>
    <property type="evidence" value="ECO:0007669"/>
    <property type="project" value="InterPro"/>
</dbReference>
<evidence type="ECO:0000256" key="5">
    <source>
        <dbReference type="ARBA" id="ARBA00022692"/>
    </source>
</evidence>
<evidence type="ECO:0000313" key="10">
    <source>
        <dbReference type="EMBL" id="MXY94990.1"/>
    </source>
</evidence>
<reference evidence="10" key="1">
    <citation type="submission" date="2019-09" db="EMBL/GenBank/DDBJ databases">
        <title>Characterisation of the sponge microbiome using genome-centric metagenomics.</title>
        <authorList>
            <person name="Engelberts J.P."/>
            <person name="Robbins S.J."/>
            <person name="De Goeij J.M."/>
            <person name="Aranda M."/>
            <person name="Bell S.C."/>
            <person name="Webster N.S."/>
        </authorList>
    </citation>
    <scope>NUCLEOTIDE SEQUENCE</scope>
    <source>
        <strain evidence="10">SB0664_bin_27</strain>
    </source>
</reference>
<dbReference type="GO" id="GO:0005886">
    <property type="term" value="C:plasma membrane"/>
    <property type="evidence" value="ECO:0007669"/>
    <property type="project" value="UniProtKB-SubCell"/>
</dbReference>
<evidence type="ECO:0000256" key="3">
    <source>
        <dbReference type="ARBA" id="ARBA00022475"/>
    </source>
</evidence>
<keyword evidence="6 9" id="KW-1133">Transmembrane helix</keyword>
<evidence type="ECO:0000256" key="2">
    <source>
        <dbReference type="ARBA" id="ARBA00022448"/>
    </source>
</evidence>
<dbReference type="InterPro" id="IPR001851">
    <property type="entry name" value="ABC_transp_permease"/>
</dbReference>
<keyword evidence="3" id="KW-1003">Cell membrane</keyword>
<evidence type="ECO:0000256" key="1">
    <source>
        <dbReference type="ARBA" id="ARBA00004651"/>
    </source>
</evidence>
<evidence type="ECO:0000256" key="6">
    <source>
        <dbReference type="ARBA" id="ARBA00022989"/>
    </source>
</evidence>
<dbReference type="EMBL" id="VXRG01000131">
    <property type="protein sequence ID" value="MXY94990.1"/>
    <property type="molecule type" value="Genomic_DNA"/>
</dbReference>
<evidence type="ECO:0000256" key="9">
    <source>
        <dbReference type="SAM" id="Phobius"/>
    </source>
</evidence>
<feature type="transmembrane region" description="Helical" evidence="9">
    <location>
        <begin position="258"/>
        <end position="291"/>
    </location>
</feature>
<feature type="transmembrane region" description="Helical" evidence="9">
    <location>
        <begin position="59"/>
        <end position="79"/>
    </location>
</feature>
<evidence type="ECO:0000256" key="8">
    <source>
        <dbReference type="ARBA" id="ARBA00039381"/>
    </source>
</evidence>
<organism evidence="10">
    <name type="scientific">Caldilineaceae bacterium SB0664_bin_27</name>
    <dbReference type="NCBI Taxonomy" id="2605260"/>
    <lineage>
        <taxon>Bacteria</taxon>
        <taxon>Bacillati</taxon>
        <taxon>Chloroflexota</taxon>
        <taxon>Caldilineae</taxon>
        <taxon>Caldilineales</taxon>
        <taxon>Caldilineaceae</taxon>
    </lineage>
</organism>
<evidence type="ECO:0000256" key="4">
    <source>
        <dbReference type="ARBA" id="ARBA00022519"/>
    </source>
</evidence>
<name>A0A6B0YVA8_9CHLR</name>
<keyword evidence="5 9" id="KW-0812">Transmembrane</keyword>
<dbReference type="CDD" id="cd06579">
    <property type="entry name" value="TM_PBP1_transp_AraH_like"/>
    <property type="match status" value="1"/>
</dbReference>
<comment type="subcellular location">
    <subcellularLocation>
        <location evidence="1">Cell membrane</location>
        <topology evidence="1">Multi-pass membrane protein</topology>
    </subcellularLocation>
</comment>
<comment type="caution">
    <text evidence="10">The sequence shown here is derived from an EMBL/GenBank/DDBJ whole genome shotgun (WGS) entry which is preliminary data.</text>
</comment>
<keyword evidence="4" id="KW-0997">Cell inner membrane</keyword>
<evidence type="ECO:0000256" key="7">
    <source>
        <dbReference type="ARBA" id="ARBA00023136"/>
    </source>
</evidence>
<feature type="transmembrane region" description="Helical" evidence="9">
    <location>
        <begin position="28"/>
        <end position="47"/>
    </location>
</feature>
<dbReference type="AlphaFoldDB" id="A0A6B0YVA8"/>
<dbReference type="Pfam" id="PF02653">
    <property type="entry name" value="BPD_transp_2"/>
    <property type="match status" value="1"/>
</dbReference>
<feature type="transmembrane region" description="Helical" evidence="9">
    <location>
        <begin position="107"/>
        <end position="128"/>
    </location>
</feature>
<feature type="transmembrane region" description="Helical" evidence="9">
    <location>
        <begin position="135"/>
        <end position="152"/>
    </location>
</feature>
<proteinExistence type="predicted"/>
<gene>
    <name evidence="10" type="ORF">F4Y42_16240</name>
</gene>
<keyword evidence="2" id="KW-0813">Transport</keyword>
<sequence length="338" mass="35898">MTANQTPTTRVESARARVRELMAHRESGVFLALVVFFVVMYTVSPIFRRPFNLTTILRQISVTSIVAMGQTLVIVSGAFDLSQGSIAGLAAMVTAKLWKNAGLDPPIAIIGGLGVGVLCGFLNGVLAARFRLHPIVMTLATGAVFLGVNFYITRGESIIGLPDGLTWLGRGLIGPVPALIVLMFIVAFLMHILLTRTLFGLRVRMIGGNLKASQDVGMNVERIRVGIFTLSGFLSALGGIVLLGRVGNALPQIGQGLLFPVVTAAIVGGTLLTGGVGSMAGTLIGAAIMGIARNSLVVLQLNIYLQDIVQGMLVVVALLIDQFRRGELTWRIILGRDR</sequence>
<dbReference type="PANTHER" id="PTHR32196">
    <property type="entry name" value="ABC TRANSPORTER PERMEASE PROTEIN YPHD-RELATED-RELATED"/>
    <property type="match status" value="1"/>
</dbReference>
<feature type="transmembrane region" description="Helical" evidence="9">
    <location>
        <begin position="172"/>
        <end position="194"/>
    </location>
</feature>
<accession>A0A6B0YVA8</accession>
<feature type="transmembrane region" description="Helical" evidence="9">
    <location>
        <begin position="225"/>
        <end position="246"/>
    </location>
</feature>